<evidence type="ECO:0000313" key="2">
    <source>
        <dbReference type="Proteomes" id="UP001366503"/>
    </source>
</evidence>
<dbReference type="Proteomes" id="UP001366503">
    <property type="component" value="Unassembled WGS sequence"/>
</dbReference>
<dbReference type="EMBL" id="JAPYKO010000003">
    <property type="protein sequence ID" value="MEI9401734.1"/>
    <property type="molecule type" value="Genomic_DNA"/>
</dbReference>
<name>A0ABU8KA95_9HYPH</name>
<gene>
    <name evidence="1" type="ORF">O7A05_05970</name>
</gene>
<dbReference type="RefSeq" id="WP_337092063.1">
    <property type="nucleotide sequence ID" value="NZ_JAPYKO010000003.1"/>
</dbReference>
<organism evidence="1 2">
    <name type="scientific">Mesorhizobium argentiipisi</name>
    <dbReference type="NCBI Taxonomy" id="3015175"/>
    <lineage>
        <taxon>Bacteria</taxon>
        <taxon>Pseudomonadati</taxon>
        <taxon>Pseudomonadota</taxon>
        <taxon>Alphaproteobacteria</taxon>
        <taxon>Hyphomicrobiales</taxon>
        <taxon>Phyllobacteriaceae</taxon>
        <taxon>Mesorhizobium</taxon>
    </lineage>
</organism>
<reference evidence="1 2" key="1">
    <citation type="submission" date="2022-12" db="EMBL/GenBank/DDBJ databases">
        <authorList>
            <person name="Muema E."/>
        </authorList>
    </citation>
    <scope>NUCLEOTIDE SEQUENCE [LARGE SCALE GENOMIC DNA]</scope>
    <source>
        <strain evidence="2">1330</strain>
    </source>
</reference>
<evidence type="ECO:0000313" key="1">
    <source>
        <dbReference type="EMBL" id="MEI9401734.1"/>
    </source>
</evidence>
<protein>
    <submittedName>
        <fullName evidence="1">Uncharacterized protein</fullName>
    </submittedName>
</protein>
<comment type="caution">
    <text evidence="1">The sequence shown here is derived from an EMBL/GenBank/DDBJ whole genome shotgun (WGS) entry which is preliminary data.</text>
</comment>
<accession>A0ABU8KA95</accession>
<keyword evidence="2" id="KW-1185">Reference proteome</keyword>
<proteinExistence type="predicted"/>
<sequence>MHRPEEPLLVVSSFECSPLSHEAAAFHEDGPWYLIELVGDVRKAAEMIG</sequence>